<gene>
    <name evidence="1" type="ORF">BO86DRAFT_43052</name>
</gene>
<dbReference type="RefSeq" id="XP_025529476.1">
    <property type="nucleotide sequence ID" value="XM_025675706.1"/>
</dbReference>
<accession>A0A8T8X7G9</accession>
<organism evidence="1 2">
    <name type="scientific">Aspergillus japonicus CBS 114.51</name>
    <dbReference type="NCBI Taxonomy" id="1448312"/>
    <lineage>
        <taxon>Eukaryota</taxon>
        <taxon>Fungi</taxon>
        <taxon>Dikarya</taxon>
        <taxon>Ascomycota</taxon>
        <taxon>Pezizomycotina</taxon>
        <taxon>Eurotiomycetes</taxon>
        <taxon>Eurotiomycetidae</taxon>
        <taxon>Eurotiales</taxon>
        <taxon>Aspergillaceae</taxon>
        <taxon>Aspergillus</taxon>
        <taxon>Aspergillus subgen. Circumdati</taxon>
    </lineage>
</organism>
<protein>
    <submittedName>
        <fullName evidence="1">Uncharacterized protein</fullName>
    </submittedName>
</protein>
<dbReference type="GeneID" id="37179399"/>
<dbReference type="Proteomes" id="UP000249497">
    <property type="component" value="Unassembled WGS sequence"/>
</dbReference>
<reference evidence="1 2" key="1">
    <citation type="submission" date="2018-02" db="EMBL/GenBank/DDBJ databases">
        <title>The genomes of Aspergillus section Nigri reveals drivers in fungal speciation.</title>
        <authorList>
            <consortium name="DOE Joint Genome Institute"/>
            <person name="Vesth T.C."/>
            <person name="Nybo J."/>
            <person name="Theobald S."/>
            <person name="Brandl J."/>
            <person name="Frisvad J.C."/>
            <person name="Nielsen K.F."/>
            <person name="Lyhne E.K."/>
            <person name="Kogle M.E."/>
            <person name="Kuo A."/>
            <person name="Riley R."/>
            <person name="Clum A."/>
            <person name="Nolan M."/>
            <person name="Lipzen A."/>
            <person name="Salamov A."/>
            <person name="Henrissat B."/>
            <person name="Wiebenga A."/>
            <person name="De vries R.P."/>
            <person name="Grigoriev I.V."/>
            <person name="Mortensen U.H."/>
            <person name="Andersen M.R."/>
            <person name="Baker S.E."/>
        </authorList>
    </citation>
    <scope>NUCLEOTIDE SEQUENCE [LARGE SCALE GENOMIC DNA]</scope>
    <source>
        <strain evidence="1 2">CBS 114.51</strain>
    </source>
</reference>
<dbReference type="AlphaFoldDB" id="A0A8T8X7G9"/>
<keyword evidence="2" id="KW-1185">Reference proteome</keyword>
<name>A0A8T8X7G9_ASPJA</name>
<evidence type="ECO:0000313" key="1">
    <source>
        <dbReference type="EMBL" id="RAH83582.1"/>
    </source>
</evidence>
<proteinExistence type="predicted"/>
<dbReference type="EMBL" id="KZ824782">
    <property type="protein sequence ID" value="RAH83582.1"/>
    <property type="molecule type" value="Genomic_DNA"/>
</dbReference>
<evidence type="ECO:0000313" key="2">
    <source>
        <dbReference type="Proteomes" id="UP000249497"/>
    </source>
</evidence>
<sequence length="131" mass="14885">MYESQVFMFMSIFITLCQDWGIPLYVYTTTIKTPVQVFFSPGASSPRFPLLLLLLLHHHQLLQLQFHCVKNWRQSRLQHGGLWQPGDGPRNCPLRSPAGVGRGRCAPVPAAFPRRPVPDPRPFEFRSPCAG</sequence>